<dbReference type="AlphaFoldDB" id="A0A367W8T7"/>
<evidence type="ECO:0000313" key="2">
    <source>
        <dbReference type="Proteomes" id="UP000253226"/>
    </source>
</evidence>
<accession>A0A367W8T7</accession>
<protein>
    <submittedName>
        <fullName evidence="1">Uncharacterized protein</fullName>
    </submittedName>
</protein>
<organism evidence="1 2">
    <name type="scientific">Thalassospira profundimaris</name>
    <dbReference type="NCBI Taxonomy" id="502049"/>
    <lineage>
        <taxon>Bacteria</taxon>
        <taxon>Pseudomonadati</taxon>
        <taxon>Pseudomonadota</taxon>
        <taxon>Alphaproteobacteria</taxon>
        <taxon>Rhodospirillales</taxon>
        <taxon>Thalassospiraceae</taxon>
        <taxon>Thalassospira</taxon>
    </lineage>
</organism>
<dbReference type="Proteomes" id="UP000253226">
    <property type="component" value="Unassembled WGS sequence"/>
</dbReference>
<sequence length="149" mass="16083">MGGFTSIVPMALSVMQTGQKIQANQASAQSRIDLLDANRKADLADIEARQKQQDADREEALRRRQATLRARQGAAGLMAGGAGSASAVLAGYEKSAREEQAADAREALRKRNQINANASWREKSLLRGVQDDTTARLSAWFARRDGLGG</sequence>
<evidence type="ECO:0000313" key="1">
    <source>
        <dbReference type="EMBL" id="RCK37855.1"/>
    </source>
</evidence>
<dbReference type="EMBL" id="JPWF01000004">
    <property type="protein sequence ID" value="RCK37855.1"/>
    <property type="molecule type" value="Genomic_DNA"/>
</dbReference>
<gene>
    <name evidence="1" type="ORF">TH19_07425</name>
</gene>
<name>A0A367W8T7_9PROT</name>
<dbReference type="RefSeq" id="WP_114101666.1">
    <property type="nucleotide sequence ID" value="NZ_JPWF01000004.1"/>
</dbReference>
<comment type="caution">
    <text evidence="1">The sequence shown here is derived from an EMBL/GenBank/DDBJ whole genome shotgun (WGS) entry which is preliminary data.</text>
</comment>
<proteinExistence type="predicted"/>
<reference evidence="1 2" key="1">
    <citation type="submission" date="2014-07" db="EMBL/GenBank/DDBJ databases">
        <title>Draft genome sequence of Thalassospira profundimaris 35.</title>
        <authorList>
            <person name="Lai Q."/>
            <person name="Shao Z."/>
        </authorList>
    </citation>
    <scope>NUCLEOTIDE SEQUENCE [LARGE SCALE GENOMIC DNA]</scope>
    <source>
        <strain evidence="1 2">35</strain>
    </source>
</reference>
<dbReference type="OrthoDB" id="7366502at2"/>